<dbReference type="AlphaFoldDB" id="A0A7V8LRA0"/>
<dbReference type="EMBL" id="LJFO01000003">
    <property type="protein sequence ID" value="KPG14241.1"/>
    <property type="molecule type" value="Genomic_DNA"/>
</dbReference>
<reference evidence="2 3" key="1">
    <citation type="submission" date="2015-09" db="EMBL/GenBank/DDBJ databases">
        <title>Genome Sequences of Mycobacterium immunogenum Isolates, Recuperated from a Chloraminated Drinking Water Distribution System Simulator Subjected to Episodes of Nitrification.</title>
        <authorList>
            <person name="Gomez-Alvarez V."/>
            <person name="Revetta R.P."/>
        </authorList>
    </citation>
    <scope>NUCLEOTIDE SEQUENCE [LARGE SCALE GENOMIC DNA]</scope>
    <source>
        <strain evidence="2 3">H008</strain>
    </source>
</reference>
<proteinExistence type="predicted"/>
<accession>A0A7V8LRA0</accession>
<feature type="domain" description="DUF732" evidence="1">
    <location>
        <begin position="67"/>
        <end position="136"/>
    </location>
</feature>
<comment type="caution">
    <text evidence="2">The sequence shown here is derived from an EMBL/GenBank/DDBJ whole genome shotgun (WGS) entry which is preliminary data.</text>
</comment>
<evidence type="ECO:0000313" key="2">
    <source>
        <dbReference type="EMBL" id="KPG14241.1"/>
    </source>
</evidence>
<evidence type="ECO:0000259" key="1">
    <source>
        <dbReference type="Pfam" id="PF05305"/>
    </source>
</evidence>
<organism evidence="2 3">
    <name type="scientific">Mycobacteroides immunogenum</name>
    <dbReference type="NCBI Taxonomy" id="83262"/>
    <lineage>
        <taxon>Bacteria</taxon>
        <taxon>Bacillati</taxon>
        <taxon>Actinomycetota</taxon>
        <taxon>Actinomycetes</taxon>
        <taxon>Mycobacteriales</taxon>
        <taxon>Mycobacteriaceae</taxon>
        <taxon>Mycobacteroides</taxon>
    </lineage>
</organism>
<dbReference type="Proteomes" id="UP000037843">
    <property type="component" value="Unassembled WGS sequence"/>
</dbReference>
<dbReference type="Pfam" id="PF05305">
    <property type="entry name" value="DUF732"/>
    <property type="match status" value="1"/>
</dbReference>
<sequence length="145" mass="15552">MTTRWSASQLRNLEPTTWATNPKEGFIMLPTRGRKPRPPLPLVAAGIVAAVTGMLIASPTSHADPNQDDAFYTALEQQDVAVLNPPAVRSLGIQTCNELRSGTPNRITATKLMNMGFTRPESSALLNAAMAAYCPEMASAKGRSL</sequence>
<evidence type="ECO:0000313" key="3">
    <source>
        <dbReference type="Proteomes" id="UP000037843"/>
    </source>
</evidence>
<name>A0A7V8LRA0_9MYCO</name>
<protein>
    <recommendedName>
        <fullName evidence="1">DUF732 domain-containing protein</fullName>
    </recommendedName>
</protein>
<gene>
    <name evidence="2" type="ORF">AN908_06535</name>
</gene>
<dbReference type="InterPro" id="IPR007969">
    <property type="entry name" value="DUF732"/>
</dbReference>